<dbReference type="PROSITE" id="PS50178">
    <property type="entry name" value="ZF_FYVE"/>
    <property type="match status" value="1"/>
</dbReference>
<keyword evidence="4" id="KW-0677">Repeat</keyword>
<dbReference type="InterPro" id="IPR013083">
    <property type="entry name" value="Znf_RING/FYVE/PHD"/>
</dbReference>
<dbReference type="InterPro" id="IPR000306">
    <property type="entry name" value="Znf_FYVE"/>
</dbReference>
<keyword evidence="12" id="KW-1185">Reference proteome</keyword>
<evidence type="ECO:0000256" key="4">
    <source>
        <dbReference type="ARBA" id="ARBA00022737"/>
    </source>
</evidence>
<proteinExistence type="predicted"/>
<keyword evidence="3" id="KW-0479">Metal-binding</keyword>
<keyword evidence="7" id="KW-0862">Zinc</keyword>
<dbReference type="InterPro" id="IPR036322">
    <property type="entry name" value="WD40_repeat_dom_sf"/>
</dbReference>
<dbReference type="InterPro" id="IPR042234">
    <property type="entry name" value="WDFY1/WDFY2"/>
</dbReference>
<dbReference type="InterPro" id="IPR011011">
    <property type="entry name" value="Znf_FYVE_PHD"/>
</dbReference>
<evidence type="ECO:0000256" key="9">
    <source>
        <dbReference type="PROSITE-ProRule" id="PRU00221"/>
    </source>
</evidence>
<dbReference type="Gene3D" id="2.130.10.10">
    <property type="entry name" value="YVTN repeat-like/Quinoprotein amine dehydrogenase"/>
    <property type="match status" value="2"/>
</dbReference>
<reference evidence="11 12" key="1">
    <citation type="submission" date="2020-04" db="EMBL/GenBank/DDBJ databases">
        <authorList>
            <person name="Alioto T."/>
            <person name="Alioto T."/>
            <person name="Gomez Garrido J."/>
        </authorList>
    </citation>
    <scope>NUCLEOTIDE SEQUENCE [LARGE SCALE GENOMIC DNA]</scope>
</reference>
<organism evidence="11 12">
    <name type="scientific">Cloeon dipterum</name>
    <dbReference type="NCBI Taxonomy" id="197152"/>
    <lineage>
        <taxon>Eukaryota</taxon>
        <taxon>Metazoa</taxon>
        <taxon>Ecdysozoa</taxon>
        <taxon>Arthropoda</taxon>
        <taxon>Hexapoda</taxon>
        <taxon>Insecta</taxon>
        <taxon>Pterygota</taxon>
        <taxon>Palaeoptera</taxon>
        <taxon>Ephemeroptera</taxon>
        <taxon>Pisciforma</taxon>
        <taxon>Baetidae</taxon>
        <taxon>Cloeon</taxon>
    </lineage>
</organism>
<evidence type="ECO:0000256" key="3">
    <source>
        <dbReference type="ARBA" id="ARBA00022723"/>
    </source>
</evidence>
<dbReference type="SUPFAM" id="SSF57903">
    <property type="entry name" value="FYVE/PHD zinc finger"/>
    <property type="match status" value="1"/>
</dbReference>
<evidence type="ECO:0000256" key="6">
    <source>
        <dbReference type="ARBA" id="ARBA00022771"/>
    </source>
</evidence>
<dbReference type="InterPro" id="IPR015943">
    <property type="entry name" value="WD40/YVTN_repeat-like_dom_sf"/>
</dbReference>
<dbReference type="SMART" id="SM00064">
    <property type="entry name" value="FYVE"/>
    <property type="match status" value="1"/>
</dbReference>
<dbReference type="GO" id="GO:0008270">
    <property type="term" value="F:zinc ion binding"/>
    <property type="evidence" value="ECO:0007669"/>
    <property type="project" value="UniProtKB-KW"/>
</dbReference>
<dbReference type="PROSITE" id="PS50294">
    <property type="entry name" value="WD_REPEATS_REGION"/>
    <property type="match status" value="2"/>
</dbReference>
<dbReference type="InterPro" id="IPR001680">
    <property type="entry name" value="WD40_rpt"/>
</dbReference>
<dbReference type="InterPro" id="IPR019775">
    <property type="entry name" value="WD40_repeat_CS"/>
</dbReference>
<keyword evidence="6 8" id="KW-0863">Zinc-finger</keyword>
<keyword evidence="5" id="KW-0967">Endosome</keyword>
<evidence type="ECO:0000256" key="1">
    <source>
        <dbReference type="ARBA" id="ARBA00004412"/>
    </source>
</evidence>
<dbReference type="PROSITE" id="PS00678">
    <property type="entry name" value="WD_REPEATS_1"/>
    <property type="match status" value="2"/>
</dbReference>
<dbReference type="PANTHER" id="PTHR46189">
    <property type="entry name" value="LD41958P"/>
    <property type="match status" value="1"/>
</dbReference>
<dbReference type="PROSITE" id="PS50082">
    <property type="entry name" value="WD_REPEATS_2"/>
    <property type="match status" value="3"/>
</dbReference>
<accession>A0A8S1C2Z5</accession>
<keyword evidence="2 9" id="KW-0853">WD repeat</keyword>
<dbReference type="SMART" id="SM00320">
    <property type="entry name" value="WD40"/>
    <property type="match status" value="5"/>
</dbReference>
<comment type="caution">
    <text evidence="11">The sequence shown here is derived from an EMBL/GenBank/DDBJ whole genome shotgun (WGS) entry which is preliminary data.</text>
</comment>
<feature type="repeat" description="WD" evidence="9">
    <location>
        <begin position="214"/>
        <end position="247"/>
    </location>
</feature>
<dbReference type="Gene3D" id="3.30.40.10">
    <property type="entry name" value="Zinc/RING finger domain, C3HC4 (zinc finger)"/>
    <property type="match status" value="1"/>
</dbReference>
<dbReference type="GO" id="GO:0005769">
    <property type="term" value="C:early endosome"/>
    <property type="evidence" value="ECO:0007669"/>
    <property type="project" value="UniProtKB-SubCell"/>
</dbReference>
<dbReference type="PANTHER" id="PTHR46189:SF1">
    <property type="entry name" value="LD41958P"/>
    <property type="match status" value="1"/>
</dbReference>
<evidence type="ECO:0000259" key="10">
    <source>
        <dbReference type="PROSITE" id="PS50178"/>
    </source>
</evidence>
<evidence type="ECO:0000256" key="7">
    <source>
        <dbReference type="ARBA" id="ARBA00022833"/>
    </source>
</evidence>
<evidence type="ECO:0000313" key="12">
    <source>
        <dbReference type="Proteomes" id="UP000494165"/>
    </source>
</evidence>
<comment type="subcellular location">
    <subcellularLocation>
        <location evidence="1">Early endosome</location>
    </subcellularLocation>
</comment>
<dbReference type="Proteomes" id="UP000494165">
    <property type="component" value="Unassembled WGS sequence"/>
</dbReference>
<dbReference type="Pfam" id="PF01363">
    <property type="entry name" value="FYVE"/>
    <property type="match status" value="1"/>
</dbReference>
<evidence type="ECO:0000313" key="11">
    <source>
        <dbReference type="EMBL" id="CAB3363250.1"/>
    </source>
</evidence>
<feature type="domain" description="FYVE-type" evidence="10">
    <location>
        <begin position="300"/>
        <end position="371"/>
    </location>
</feature>
<evidence type="ECO:0000256" key="5">
    <source>
        <dbReference type="ARBA" id="ARBA00022753"/>
    </source>
</evidence>
<feature type="repeat" description="WD" evidence="9">
    <location>
        <begin position="381"/>
        <end position="416"/>
    </location>
</feature>
<dbReference type="InterPro" id="IPR020472">
    <property type="entry name" value="WD40_PAC1"/>
</dbReference>
<dbReference type="Pfam" id="PF00400">
    <property type="entry name" value="WD40"/>
    <property type="match status" value="5"/>
</dbReference>
<name>A0A8S1C2Z5_9INSE</name>
<evidence type="ECO:0000256" key="8">
    <source>
        <dbReference type="PROSITE-ProRule" id="PRU00091"/>
    </source>
</evidence>
<dbReference type="CDD" id="cd15718">
    <property type="entry name" value="FYVE_WDFY1_like"/>
    <property type="match status" value="1"/>
</dbReference>
<dbReference type="PRINTS" id="PR00320">
    <property type="entry name" value="GPROTEINBRPT"/>
</dbReference>
<evidence type="ECO:0000256" key="2">
    <source>
        <dbReference type="ARBA" id="ARBA00022574"/>
    </source>
</evidence>
<dbReference type="EMBL" id="CADEPI010000011">
    <property type="protein sequence ID" value="CAB3363250.1"/>
    <property type="molecule type" value="Genomic_DNA"/>
</dbReference>
<protein>
    <recommendedName>
        <fullName evidence="10">FYVE-type domain-containing protein</fullName>
    </recommendedName>
</protein>
<feature type="repeat" description="WD" evidence="9">
    <location>
        <begin position="257"/>
        <end position="290"/>
    </location>
</feature>
<dbReference type="SUPFAM" id="SSF50978">
    <property type="entry name" value="WD40 repeat-like"/>
    <property type="match status" value="1"/>
</dbReference>
<gene>
    <name evidence="11" type="ORF">CLODIP_2_CD14793</name>
</gene>
<dbReference type="InterPro" id="IPR017455">
    <property type="entry name" value="Znf_FYVE-rel"/>
</dbReference>
<dbReference type="FunFam" id="3.30.40.10:FF:000105">
    <property type="entry name" value="WD repeat and FYVE domain-containing protein 2"/>
    <property type="match status" value="1"/>
</dbReference>
<sequence length="432" mass="47700">MAALINPLPGSSEDRFNATRKPVLVSKLEGCNDEVNMATIIPGEDGIISVSDDRTLRVWLKRDSGQYWPSICHYMPSAASCLFYCHETRQLFVGMDTGVISEFTMTPDFNHLEPGKQYTVAHAGRVTAIHFSLSCEWLLSAGRDKAFKMHCSETARQLGGHLGPAWFTCLQFDSQAKYAFVGDFSGEIAMLKLGGVSGDGSGTSSGGVSHVTTLRGHSGSIRALEWCADKKLLFSGSFDQSVIVWDIGGQQGTAYELQGHRNKVTSLAYAVASQQLFSGGEDSQIVCWDMTVKRKETPDWFESDTCQRCGRPFFWNVRAMMDQKQIGLRQHHCRLCGRAVCDKCSSPRTALPELGHEFPVRVCEPCYATVRDVPQHPLASFHDGKHVIVCMDIDEARDRLLTVGQDRVIKIWDISTLLACPVSKHNPPSAAS</sequence>
<dbReference type="AlphaFoldDB" id="A0A8S1C2Z5"/>
<dbReference type="OrthoDB" id="63070at2759"/>